<dbReference type="SUPFAM" id="SSF52540">
    <property type="entry name" value="P-loop containing nucleoside triphosphate hydrolases"/>
    <property type="match status" value="1"/>
</dbReference>
<reference evidence="1" key="1">
    <citation type="submission" date="2019-05" db="EMBL/GenBank/DDBJ databases">
        <authorList>
            <consortium name="Pathogen Informatics"/>
        </authorList>
    </citation>
    <scope>NUCLEOTIDE SEQUENCE [LARGE SCALE GENOMIC DNA]</scope>
    <source>
        <strain evidence="1">NCTC12965</strain>
    </source>
</reference>
<dbReference type="InterPro" id="IPR027417">
    <property type="entry name" value="P-loop_NTPase"/>
</dbReference>
<accession>A0A4U9V107</accession>
<dbReference type="Gene3D" id="1.10.486.10">
    <property type="entry name" value="PCRA, domain 4"/>
    <property type="match status" value="1"/>
</dbReference>
<sequence>MHSARWPSPRFTFSNRDSVFDTPEAKDLLWLLQAVLAPEQERTLRCALATGLLGLDALTLDGLNHNESAWDDLVNEFDEYRSHWLRRGVLPMLREVMAKRHLAENLLASLGANAV</sequence>
<dbReference type="EC" id="3.1.11.5" evidence="1"/>
<evidence type="ECO:0000313" key="1">
    <source>
        <dbReference type="EMBL" id="VTR40060.1"/>
    </source>
</evidence>
<protein>
    <submittedName>
        <fullName evidence="1">Exodeoxyribonuclease V beta chain</fullName>
        <ecNumber evidence="1">3.1.11.5</ecNumber>
    </submittedName>
</protein>
<dbReference type="EMBL" id="CABEEZ010000097">
    <property type="protein sequence ID" value="VTR40060.1"/>
    <property type="molecule type" value="Genomic_DNA"/>
</dbReference>
<dbReference type="GO" id="GO:0008854">
    <property type="term" value="F:exodeoxyribonuclease V activity"/>
    <property type="evidence" value="ECO:0007669"/>
    <property type="project" value="UniProtKB-EC"/>
</dbReference>
<dbReference type="AlphaFoldDB" id="A0A4U9V107"/>
<organism evidence="1">
    <name type="scientific">Serratia fonticola</name>
    <dbReference type="NCBI Taxonomy" id="47917"/>
    <lineage>
        <taxon>Bacteria</taxon>
        <taxon>Pseudomonadati</taxon>
        <taxon>Pseudomonadota</taxon>
        <taxon>Gammaproteobacteria</taxon>
        <taxon>Enterobacterales</taxon>
        <taxon>Yersiniaceae</taxon>
        <taxon>Serratia</taxon>
    </lineage>
</organism>
<keyword evidence="1" id="KW-0378">Hydrolase</keyword>
<gene>
    <name evidence="1" type="primary">recB_2</name>
    <name evidence="1" type="ORF">NCTC12965_04444</name>
</gene>
<proteinExistence type="predicted"/>
<name>A0A4U9V107_SERFO</name>